<organism evidence="3 4">
    <name type="scientific">Catenulispora pinistramenti</name>
    <dbReference type="NCBI Taxonomy" id="2705254"/>
    <lineage>
        <taxon>Bacteria</taxon>
        <taxon>Bacillati</taxon>
        <taxon>Actinomycetota</taxon>
        <taxon>Actinomycetes</taxon>
        <taxon>Catenulisporales</taxon>
        <taxon>Catenulisporaceae</taxon>
        <taxon>Catenulispora</taxon>
    </lineage>
</organism>
<accession>A0ABS5KRM3</accession>
<feature type="transmembrane region" description="Helical" evidence="2">
    <location>
        <begin position="232"/>
        <end position="250"/>
    </location>
</feature>
<dbReference type="Proteomes" id="UP000730482">
    <property type="component" value="Unassembled WGS sequence"/>
</dbReference>
<evidence type="ECO:0000313" key="4">
    <source>
        <dbReference type="Proteomes" id="UP000730482"/>
    </source>
</evidence>
<feature type="compositionally biased region" description="Low complexity" evidence="1">
    <location>
        <begin position="139"/>
        <end position="152"/>
    </location>
</feature>
<reference evidence="3 4" key="1">
    <citation type="submission" date="2020-02" db="EMBL/GenBank/DDBJ databases">
        <title>Acidophilic actinobacteria isolated from forest soil.</title>
        <authorList>
            <person name="Golinska P."/>
        </authorList>
    </citation>
    <scope>NUCLEOTIDE SEQUENCE [LARGE SCALE GENOMIC DNA]</scope>
    <source>
        <strain evidence="3 4">NL8</strain>
    </source>
</reference>
<feature type="compositionally biased region" description="Polar residues" evidence="1">
    <location>
        <begin position="153"/>
        <end position="172"/>
    </location>
</feature>
<keyword evidence="2" id="KW-0472">Membrane</keyword>
<keyword evidence="2" id="KW-1133">Transmembrane helix</keyword>
<dbReference type="RefSeq" id="WP_212010273.1">
    <property type="nucleotide sequence ID" value="NZ_JAAFYZ010000054.1"/>
</dbReference>
<dbReference type="EMBL" id="JAAFYZ010000054">
    <property type="protein sequence ID" value="MBS2548698.1"/>
    <property type="molecule type" value="Genomic_DNA"/>
</dbReference>
<feature type="region of interest" description="Disordered" evidence="1">
    <location>
        <begin position="128"/>
        <end position="176"/>
    </location>
</feature>
<keyword evidence="2" id="KW-0812">Transmembrane</keyword>
<evidence type="ECO:0008006" key="5">
    <source>
        <dbReference type="Google" id="ProtNLM"/>
    </source>
</evidence>
<gene>
    <name evidence="3" type="ORF">KGQ19_17660</name>
</gene>
<keyword evidence="4" id="KW-1185">Reference proteome</keyword>
<evidence type="ECO:0000313" key="3">
    <source>
        <dbReference type="EMBL" id="MBS2548698.1"/>
    </source>
</evidence>
<proteinExistence type="predicted"/>
<sequence>MGHIDAKSFDWQGAVLTQGNLIPGEPSDVARLGKQLRGIADEINKQAANLRNLVDGEGWDSDSGRAFAGKVGDTASLLQKAFGRYDEAAKALGTNVRASGPHDEVSWPSGTEWASTLELAQVKAQDALNRGKTADTDSQTAQKQINAAKQANHGQPDTSPAATKLADQQTASDGDLQNAANDLNHAIDIRDSEGKAVAGQINDYINTDGLKNPKHHWWDVDWKDLVADIGHIAGAIAGFAGILALALAWVPILGEVLGAIALIAGAIALVCDTISALDGKGNWFDVAIDVVGLLSCGAGRAIGSMAKAADTIKVFDTAFEATGDLSKSLKFADTGLKDLFELKSAGGILKVGVTDFLKGMTTGPLTDLGKEWGEAGEALKAGKNIFQVARGGWNGLAGFGPNLVKDSHWGFQLAGWGNATFPLGLGLANLQIPTNFGWEPGFLGPNLFKSHNFLGSNDSGGFWDHQFPGLSNVNIPAVDIAAPGLAEGLDALANL</sequence>
<evidence type="ECO:0000256" key="2">
    <source>
        <dbReference type="SAM" id="Phobius"/>
    </source>
</evidence>
<evidence type="ECO:0000256" key="1">
    <source>
        <dbReference type="SAM" id="MobiDB-lite"/>
    </source>
</evidence>
<name>A0ABS5KRM3_9ACTN</name>
<comment type="caution">
    <text evidence="3">The sequence shown here is derived from an EMBL/GenBank/DDBJ whole genome shotgun (WGS) entry which is preliminary data.</text>
</comment>
<protein>
    <recommendedName>
        <fullName evidence="5">WXG100 family type VII secretion target</fullName>
    </recommendedName>
</protein>